<sequence>MPAPAPNTAGEKPGSPQTLHFTQILWARYPFDIINAAGNRAQDAAREHDEILQAHASGDVTATMLAMRKHIESGWTVLKSVR</sequence>
<gene>
    <name evidence="5" type="ORF">PQQ73_31640</name>
</gene>
<evidence type="ECO:0000256" key="2">
    <source>
        <dbReference type="ARBA" id="ARBA00023125"/>
    </source>
</evidence>
<dbReference type="InterPro" id="IPR011711">
    <property type="entry name" value="GntR_C"/>
</dbReference>
<evidence type="ECO:0000313" key="6">
    <source>
        <dbReference type="Proteomes" id="UP001629392"/>
    </source>
</evidence>
<dbReference type="EMBL" id="JAQQCL010000035">
    <property type="protein sequence ID" value="MFM0720872.1"/>
    <property type="molecule type" value="Genomic_DNA"/>
</dbReference>
<dbReference type="SUPFAM" id="SSF48008">
    <property type="entry name" value="GntR ligand-binding domain-like"/>
    <property type="match status" value="1"/>
</dbReference>
<protein>
    <submittedName>
        <fullName evidence="5">FCD domain-containing protein</fullName>
    </submittedName>
</protein>
<keyword evidence="2" id="KW-0238">DNA-binding</keyword>
<keyword evidence="6" id="KW-1185">Reference proteome</keyword>
<dbReference type="Gene3D" id="1.20.120.530">
    <property type="entry name" value="GntR ligand-binding domain-like"/>
    <property type="match status" value="1"/>
</dbReference>
<dbReference type="InterPro" id="IPR008920">
    <property type="entry name" value="TF_FadR/GntR_C"/>
</dbReference>
<reference evidence="5 6" key="1">
    <citation type="journal article" date="2024" name="Chem. Sci.">
        <title>Discovery of megapolipeptins by genome mining of a Burkholderiales bacteria collection.</title>
        <authorList>
            <person name="Paulo B.S."/>
            <person name="Recchia M.J.J."/>
            <person name="Lee S."/>
            <person name="Fergusson C.H."/>
            <person name="Romanowski S.B."/>
            <person name="Hernandez A."/>
            <person name="Krull N."/>
            <person name="Liu D.Y."/>
            <person name="Cavanagh H."/>
            <person name="Bos A."/>
            <person name="Gray C.A."/>
            <person name="Murphy B.T."/>
            <person name="Linington R.G."/>
            <person name="Eustaquio A.S."/>
        </authorList>
    </citation>
    <scope>NUCLEOTIDE SEQUENCE [LARGE SCALE GENOMIC DNA]</scope>
    <source>
        <strain evidence="5 6">RL17-350-BIC-E</strain>
    </source>
</reference>
<dbReference type="Proteomes" id="UP001629392">
    <property type="component" value="Unassembled WGS sequence"/>
</dbReference>
<evidence type="ECO:0000313" key="5">
    <source>
        <dbReference type="EMBL" id="MFM0720872.1"/>
    </source>
</evidence>
<evidence type="ECO:0000256" key="3">
    <source>
        <dbReference type="ARBA" id="ARBA00023163"/>
    </source>
</evidence>
<feature type="domain" description="GntR C-terminal" evidence="4">
    <location>
        <begin position="21"/>
        <end position="72"/>
    </location>
</feature>
<organism evidence="5 6">
    <name type="scientific">Paraburkholderia strydomiana</name>
    <dbReference type="NCBI Taxonomy" id="1245417"/>
    <lineage>
        <taxon>Bacteria</taxon>
        <taxon>Pseudomonadati</taxon>
        <taxon>Pseudomonadota</taxon>
        <taxon>Betaproteobacteria</taxon>
        <taxon>Burkholderiales</taxon>
        <taxon>Burkholderiaceae</taxon>
        <taxon>Paraburkholderia</taxon>
    </lineage>
</organism>
<accession>A0ABW9EP73</accession>
<keyword evidence="3" id="KW-0804">Transcription</keyword>
<proteinExistence type="predicted"/>
<comment type="caution">
    <text evidence="5">The sequence shown here is derived from an EMBL/GenBank/DDBJ whole genome shotgun (WGS) entry which is preliminary data.</text>
</comment>
<evidence type="ECO:0000256" key="1">
    <source>
        <dbReference type="ARBA" id="ARBA00023015"/>
    </source>
</evidence>
<keyword evidence="1" id="KW-0805">Transcription regulation</keyword>
<dbReference type="Pfam" id="PF07729">
    <property type="entry name" value="FCD"/>
    <property type="match status" value="1"/>
</dbReference>
<evidence type="ECO:0000259" key="4">
    <source>
        <dbReference type="Pfam" id="PF07729"/>
    </source>
</evidence>
<dbReference type="RefSeq" id="WP_408138668.1">
    <property type="nucleotide sequence ID" value="NZ_JAQQCJ010000003.1"/>
</dbReference>
<name>A0ABW9EP73_9BURK</name>